<dbReference type="GO" id="GO:0016747">
    <property type="term" value="F:acyltransferase activity, transferring groups other than amino-acyl groups"/>
    <property type="evidence" value="ECO:0007669"/>
    <property type="project" value="InterPro"/>
</dbReference>
<keyword evidence="1 4" id="KW-0808">Transferase</keyword>
<evidence type="ECO:0000313" key="4">
    <source>
        <dbReference type="EMBL" id="KAB1188204.1"/>
    </source>
</evidence>
<feature type="domain" description="N-acetyltransferase" evidence="3">
    <location>
        <begin position="4"/>
        <end position="147"/>
    </location>
</feature>
<dbReference type="InterPro" id="IPR050832">
    <property type="entry name" value="Bact_Acetyltransf"/>
</dbReference>
<dbReference type="InterPro" id="IPR016181">
    <property type="entry name" value="Acyl_CoA_acyltransferase"/>
</dbReference>
<dbReference type="PANTHER" id="PTHR43877">
    <property type="entry name" value="AMINOALKYLPHOSPHONATE N-ACETYLTRANSFERASE-RELATED-RELATED"/>
    <property type="match status" value="1"/>
</dbReference>
<dbReference type="Pfam" id="PF13673">
    <property type="entry name" value="Acetyltransf_10"/>
    <property type="match status" value="1"/>
</dbReference>
<comment type="caution">
    <text evidence="4">The sequence shown here is derived from an EMBL/GenBank/DDBJ whole genome shotgun (WGS) entry which is preliminary data.</text>
</comment>
<evidence type="ECO:0000256" key="2">
    <source>
        <dbReference type="ARBA" id="ARBA00023315"/>
    </source>
</evidence>
<dbReference type="SUPFAM" id="SSF55729">
    <property type="entry name" value="Acyl-CoA N-acyltransferases (Nat)"/>
    <property type="match status" value="1"/>
</dbReference>
<proteinExistence type="predicted"/>
<name>A0A643JYI3_9EURY</name>
<sequence length="147" mass="16374">MTETEVRVVTTDAEREDAFAVRKAVFVDEQGVDEEIEWDEFDEPDADAVHFVAYQDDEAIGAARLREYEPGVGKVERVAVLESARGAGWGRRLMETLESEAGTRGFDTLVLHGQTSAEGFYHGLDYETTSDVFDEAGIPHVKMEKSL</sequence>
<evidence type="ECO:0000256" key="1">
    <source>
        <dbReference type="ARBA" id="ARBA00022679"/>
    </source>
</evidence>
<gene>
    <name evidence="4" type="ORF">Hfx1149_09240</name>
</gene>
<organism evidence="4">
    <name type="scientific">Haloferax sp. CBA1149</name>
    <dbReference type="NCBI Taxonomy" id="2650753"/>
    <lineage>
        <taxon>Archaea</taxon>
        <taxon>Methanobacteriati</taxon>
        <taxon>Methanobacteriota</taxon>
        <taxon>Stenosarchaea group</taxon>
        <taxon>Halobacteria</taxon>
        <taxon>Halobacteriales</taxon>
        <taxon>Haloferacaceae</taxon>
        <taxon>Haloferax</taxon>
    </lineage>
</organism>
<dbReference type="AlphaFoldDB" id="A0A643JYI3"/>
<dbReference type="RefSeq" id="WP_151137558.1">
    <property type="nucleotide sequence ID" value="NZ_VZUS01000001.1"/>
</dbReference>
<protein>
    <submittedName>
        <fullName evidence="4">GNAT family N-acetyltransferase</fullName>
    </submittedName>
</protein>
<dbReference type="InterPro" id="IPR000182">
    <property type="entry name" value="GNAT_dom"/>
</dbReference>
<dbReference type="EMBL" id="VZUS01000001">
    <property type="protein sequence ID" value="KAB1188204.1"/>
    <property type="molecule type" value="Genomic_DNA"/>
</dbReference>
<reference evidence="4" key="1">
    <citation type="submission" date="2019-09" db="EMBL/GenBank/DDBJ databases">
        <title>Genomic analysis of Haloferax sp. CBA1149.</title>
        <authorList>
            <person name="Roh S.W."/>
        </authorList>
    </citation>
    <scope>NUCLEOTIDE SEQUENCE</scope>
    <source>
        <strain evidence="4">CBA1149</strain>
    </source>
</reference>
<accession>A0A643JYI3</accession>
<dbReference type="PROSITE" id="PS51186">
    <property type="entry name" value="GNAT"/>
    <property type="match status" value="1"/>
</dbReference>
<dbReference type="Gene3D" id="3.40.630.30">
    <property type="match status" value="1"/>
</dbReference>
<dbReference type="CDD" id="cd04301">
    <property type="entry name" value="NAT_SF"/>
    <property type="match status" value="1"/>
</dbReference>
<evidence type="ECO:0000259" key="3">
    <source>
        <dbReference type="PROSITE" id="PS51186"/>
    </source>
</evidence>
<keyword evidence="2" id="KW-0012">Acyltransferase</keyword>